<proteinExistence type="predicted"/>
<sequence length="144" mass="14695">MAKNSDKDLRKARNAGRAVSALGVGFLGAAGGSWYFIRQQLLAEGITVHPDVKSLAGRKVGDPVTAYAQADIVNKHALAQTNGKAFAELDFEDPGREVALMAANVRSSLLTSVLSFGLSGLAAGVGATAVVAGRGLTKIAASGE</sequence>
<feature type="transmembrane region" description="Helical" evidence="1">
    <location>
        <begin position="20"/>
        <end position="37"/>
    </location>
</feature>
<dbReference type="Proteomes" id="UP000824190">
    <property type="component" value="Unassembled WGS sequence"/>
</dbReference>
<keyword evidence="1" id="KW-0472">Membrane</keyword>
<evidence type="ECO:0000313" key="3">
    <source>
        <dbReference type="Proteomes" id="UP000824190"/>
    </source>
</evidence>
<keyword evidence="1" id="KW-1133">Transmembrane helix</keyword>
<organism evidence="2 3">
    <name type="scientific">Candidatus Corynebacterium avicola</name>
    <dbReference type="NCBI Taxonomy" id="2838527"/>
    <lineage>
        <taxon>Bacteria</taxon>
        <taxon>Bacillati</taxon>
        <taxon>Actinomycetota</taxon>
        <taxon>Actinomycetes</taxon>
        <taxon>Mycobacteriales</taxon>
        <taxon>Corynebacteriaceae</taxon>
        <taxon>Corynebacterium</taxon>
    </lineage>
</organism>
<protein>
    <recommendedName>
        <fullName evidence="4">Aromatic ring-opening dioxygenase LigA</fullName>
    </recommendedName>
</protein>
<keyword evidence="1" id="KW-0812">Transmembrane</keyword>
<dbReference type="AlphaFoldDB" id="A0A9D1ULM4"/>
<accession>A0A9D1ULM4</accession>
<reference evidence="2" key="2">
    <citation type="submission" date="2021-04" db="EMBL/GenBank/DDBJ databases">
        <authorList>
            <person name="Gilroy R."/>
        </authorList>
    </citation>
    <scope>NUCLEOTIDE SEQUENCE</scope>
    <source>
        <strain evidence="2">CHK32-1732</strain>
    </source>
</reference>
<dbReference type="EMBL" id="DXGC01000107">
    <property type="protein sequence ID" value="HIW92489.1"/>
    <property type="molecule type" value="Genomic_DNA"/>
</dbReference>
<evidence type="ECO:0008006" key="4">
    <source>
        <dbReference type="Google" id="ProtNLM"/>
    </source>
</evidence>
<comment type="caution">
    <text evidence="2">The sequence shown here is derived from an EMBL/GenBank/DDBJ whole genome shotgun (WGS) entry which is preliminary data.</text>
</comment>
<evidence type="ECO:0000313" key="2">
    <source>
        <dbReference type="EMBL" id="HIW92489.1"/>
    </source>
</evidence>
<evidence type="ECO:0000256" key="1">
    <source>
        <dbReference type="SAM" id="Phobius"/>
    </source>
</evidence>
<feature type="transmembrane region" description="Helical" evidence="1">
    <location>
        <begin position="109"/>
        <end position="132"/>
    </location>
</feature>
<reference evidence="2" key="1">
    <citation type="journal article" date="2021" name="PeerJ">
        <title>Extensive microbial diversity within the chicken gut microbiome revealed by metagenomics and culture.</title>
        <authorList>
            <person name="Gilroy R."/>
            <person name="Ravi A."/>
            <person name="Getino M."/>
            <person name="Pursley I."/>
            <person name="Horton D.L."/>
            <person name="Alikhan N.F."/>
            <person name="Baker D."/>
            <person name="Gharbi K."/>
            <person name="Hall N."/>
            <person name="Watson M."/>
            <person name="Adriaenssens E.M."/>
            <person name="Foster-Nyarko E."/>
            <person name="Jarju S."/>
            <person name="Secka A."/>
            <person name="Antonio M."/>
            <person name="Oren A."/>
            <person name="Chaudhuri R.R."/>
            <person name="La Ragione R."/>
            <person name="Hildebrand F."/>
            <person name="Pallen M.J."/>
        </authorList>
    </citation>
    <scope>NUCLEOTIDE SEQUENCE</scope>
    <source>
        <strain evidence="2">CHK32-1732</strain>
    </source>
</reference>
<name>A0A9D1ULM4_9CORY</name>
<gene>
    <name evidence="2" type="ORF">H9870_12630</name>
</gene>